<proteinExistence type="predicted"/>
<evidence type="ECO:0000313" key="1">
    <source>
        <dbReference type="EMBL" id="MBX7488112.1"/>
    </source>
</evidence>
<comment type="caution">
    <text evidence="1">The sequence shown here is derived from an EMBL/GenBank/DDBJ whole genome shotgun (WGS) entry which is preliminary data.</text>
</comment>
<name>A0ABS7JDL9_9SPHN</name>
<keyword evidence="2" id="KW-1185">Reference proteome</keyword>
<protein>
    <submittedName>
        <fullName evidence="1">Uncharacterized protein</fullName>
    </submittedName>
</protein>
<accession>A0ABS7JDL9</accession>
<organism evidence="1 2">
    <name type="scientific">Qipengyuania pacifica</name>
    <dbReference type="NCBI Taxonomy" id="2860199"/>
    <lineage>
        <taxon>Bacteria</taxon>
        <taxon>Pseudomonadati</taxon>
        <taxon>Pseudomonadota</taxon>
        <taxon>Alphaproteobacteria</taxon>
        <taxon>Sphingomonadales</taxon>
        <taxon>Erythrobacteraceae</taxon>
        <taxon>Qipengyuania</taxon>
    </lineage>
</organism>
<dbReference type="RefSeq" id="WP_221597605.1">
    <property type="nucleotide sequence ID" value="NZ_JAIGNQ010000002.1"/>
</dbReference>
<dbReference type="Proteomes" id="UP000776651">
    <property type="component" value="Unassembled WGS sequence"/>
</dbReference>
<evidence type="ECO:0000313" key="2">
    <source>
        <dbReference type="Proteomes" id="UP000776651"/>
    </source>
</evidence>
<dbReference type="EMBL" id="JAIGNQ010000002">
    <property type="protein sequence ID" value="MBX7488112.1"/>
    <property type="molecule type" value="Genomic_DNA"/>
</dbReference>
<sequence>MPVHFAAARSTAHSPIARALARKAHSRAANDNAGAAQMVATASPVDGVMHAALKHFANHGLSAAKVAAQQAEHAHAVDDTESYDWWLGICRTLDRGLARRLDEQLAIKSLLASISPV</sequence>
<reference evidence="1 2" key="1">
    <citation type="submission" date="2021-08" db="EMBL/GenBank/DDBJ databases">
        <title>Comparative Genomics Analysis of the Genus Qipengyuania Reveals Extensive Genetic Diversity and Metabolic Versatility, Including the Description of Fifteen Novel Species.</title>
        <authorList>
            <person name="Liu Y."/>
        </authorList>
    </citation>
    <scope>NUCLEOTIDE SEQUENCE [LARGE SCALE GENOMIC DNA]</scope>
    <source>
        <strain evidence="1 2">GH25</strain>
    </source>
</reference>
<gene>
    <name evidence="1" type="ORF">K3177_06275</name>
</gene>